<dbReference type="GO" id="GO:0016857">
    <property type="term" value="F:racemase and epimerase activity, acting on carbohydrates and derivatives"/>
    <property type="evidence" value="ECO:0007669"/>
    <property type="project" value="InterPro"/>
</dbReference>
<dbReference type="InterPro" id="IPR052996">
    <property type="entry name" value="Carb_Metab_Mutarotase"/>
</dbReference>
<sequence>MKRYCFTLDLIEDDELIAAYKQYHEAIWPEIVESIKSSGINDMEIYLSGTRLFMIMETNDTFSFENKAKADLENPKVQEWETLMWNYQKALPNAKPGEKWRLMDQIFKL</sequence>
<dbReference type="Gene3D" id="3.30.70.100">
    <property type="match status" value="1"/>
</dbReference>
<dbReference type="RefSeq" id="WP_029204509.1">
    <property type="nucleotide sequence ID" value="NZ_JAPJUH010000003.1"/>
</dbReference>
<organism evidence="1 2">
    <name type="scientific">Pedobacter agri</name>
    <dbReference type="NCBI Taxonomy" id="454586"/>
    <lineage>
        <taxon>Bacteria</taxon>
        <taxon>Pseudomonadati</taxon>
        <taxon>Bacteroidota</taxon>
        <taxon>Sphingobacteriia</taxon>
        <taxon>Sphingobacteriales</taxon>
        <taxon>Sphingobacteriaceae</taxon>
        <taxon>Pedobacter</taxon>
    </lineage>
</organism>
<dbReference type="InterPro" id="IPR008000">
    <property type="entry name" value="Rham/fucose_mutarotase"/>
</dbReference>
<dbReference type="AlphaFoldDB" id="A0A9X3DFV4"/>
<evidence type="ECO:0000313" key="1">
    <source>
        <dbReference type="EMBL" id="MCX3265113.1"/>
    </source>
</evidence>
<dbReference type="EMBL" id="JAPJUH010000003">
    <property type="protein sequence ID" value="MCX3265113.1"/>
    <property type="molecule type" value="Genomic_DNA"/>
</dbReference>
<evidence type="ECO:0000313" key="2">
    <source>
        <dbReference type="Proteomes" id="UP001142592"/>
    </source>
</evidence>
<keyword evidence="2" id="KW-1185">Reference proteome</keyword>
<protein>
    <submittedName>
        <fullName evidence="1">L-rhamnose mutarotase</fullName>
    </submittedName>
</protein>
<dbReference type="PANTHER" id="PTHR43239">
    <property type="entry name" value="UPF0734 PROTEIN DDB_G0273871/DDB_G0273177"/>
    <property type="match status" value="1"/>
</dbReference>
<dbReference type="Proteomes" id="UP001142592">
    <property type="component" value="Unassembled WGS sequence"/>
</dbReference>
<reference evidence="1" key="1">
    <citation type="submission" date="2022-11" db="EMBL/GenBank/DDBJ databases">
        <authorList>
            <person name="Graham C."/>
            <person name="Newman J.D."/>
        </authorList>
    </citation>
    <scope>NUCLEOTIDE SEQUENCE</scope>
    <source>
        <strain evidence="1">DSM 19486</strain>
    </source>
</reference>
<dbReference type="InterPro" id="IPR011008">
    <property type="entry name" value="Dimeric_a/b-barrel"/>
</dbReference>
<comment type="caution">
    <text evidence="1">The sequence shown here is derived from an EMBL/GenBank/DDBJ whole genome shotgun (WGS) entry which is preliminary data.</text>
</comment>
<dbReference type="Pfam" id="PF05336">
    <property type="entry name" value="rhaM"/>
    <property type="match status" value="1"/>
</dbReference>
<accession>A0A9X3DFV4</accession>
<name>A0A9X3DFV4_9SPHI</name>
<gene>
    <name evidence="1" type="ORF">OQZ29_10170</name>
</gene>
<proteinExistence type="predicted"/>
<dbReference type="SUPFAM" id="SSF54909">
    <property type="entry name" value="Dimeric alpha+beta barrel"/>
    <property type="match status" value="1"/>
</dbReference>
<dbReference type="PANTHER" id="PTHR43239:SF1">
    <property type="entry name" value="UPF0734 PROTEIN DDB_G0273871_DDB_G0273177"/>
    <property type="match status" value="1"/>
</dbReference>